<dbReference type="GO" id="GO:0030688">
    <property type="term" value="C:preribosome, small subunit precursor"/>
    <property type="evidence" value="ECO:0007669"/>
    <property type="project" value="TreeGrafter"/>
</dbReference>
<dbReference type="InterPro" id="IPR012948">
    <property type="entry name" value="AARP2CN"/>
</dbReference>
<feature type="domain" description="AARP2CN" evidence="5">
    <location>
        <begin position="245"/>
        <end position="326"/>
    </location>
</feature>
<evidence type="ECO:0000313" key="8">
    <source>
        <dbReference type="Proteomes" id="UP001142055"/>
    </source>
</evidence>
<comment type="function">
    <text evidence="1">Required during maturation of the 40S ribosomal subunit in the nucleolus.</text>
</comment>
<feature type="compositionally biased region" description="Basic residues" evidence="4">
    <location>
        <begin position="11"/>
        <end position="23"/>
    </location>
</feature>
<dbReference type="AlphaFoldDB" id="A0A9Q0MI27"/>
<feature type="compositionally biased region" description="Low complexity" evidence="4">
    <location>
        <begin position="26"/>
        <end position="43"/>
    </location>
</feature>
<dbReference type="GO" id="GO:0034511">
    <property type="term" value="F:U3 snoRNA binding"/>
    <property type="evidence" value="ECO:0007669"/>
    <property type="project" value="TreeGrafter"/>
</dbReference>
<dbReference type="GO" id="GO:0003924">
    <property type="term" value="F:GTPase activity"/>
    <property type="evidence" value="ECO:0007669"/>
    <property type="project" value="TreeGrafter"/>
</dbReference>
<comment type="similarity">
    <text evidence="2">Belongs to the TRAFAC class translation factor GTPase superfamily. Bms1-like GTPase family. TSR1 subfamily.</text>
</comment>
<dbReference type="EMBL" id="JAPWDV010000001">
    <property type="protein sequence ID" value="KAJ6224030.1"/>
    <property type="molecule type" value="Genomic_DNA"/>
</dbReference>
<name>A0A9Q0MI27_BLOTA</name>
<dbReference type="GO" id="GO:0000479">
    <property type="term" value="P:endonucleolytic cleavage of tricistronic rRNA transcript (SSU-rRNA, 5.8S rRNA, LSU-rRNA)"/>
    <property type="evidence" value="ECO:0007669"/>
    <property type="project" value="TreeGrafter"/>
</dbReference>
<accession>A0A9Q0MI27</accession>
<protein>
    <recommendedName>
        <fullName evidence="3">Pre-rRNA-processing protein TSR1 homolog</fullName>
    </recommendedName>
</protein>
<feature type="region of interest" description="Disordered" evidence="4">
    <location>
        <begin position="408"/>
        <end position="484"/>
    </location>
</feature>
<comment type="caution">
    <text evidence="7">The sequence shown here is derived from an EMBL/GenBank/DDBJ whole genome shotgun (WGS) entry which is preliminary data.</text>
</comment>
<keyword evidence="8" id="KW-1185">Reference proteome</keyword>
<proteinExistence type="inferred from homology"/>
<evidence type="ECO:0000256" key="4">
    <source>
        <dbReference type="SAM" id="MobiDB-lite"/>
    </source>
</evidence>
<dbReference type="PANTHER" id="PTHR12858:SF1">
    <property type="entry name" value="PRE-RRNA-PROCESSING PROTEIN TSR1 HOMOLOG"/>
    <property type="match status" value="1"/>
</dbReference>
<feature type="region of interest" description="Disordered" evidence="4">
    <location>
        <begin position="1"/>
        <end position="54"/>
    </location>
</feature>
<evidence type="ECO:0000256" key="2">
    <source>
        <dbReference type="ARBA" id="ARBA00038288"/>
    </source>
</evidence>
<evidence type="ECO:0000256" key="3">
    <source>
        <dbReference type="ARBA" id="ARBA00040070"/>
    </source>
</evidence>
<reference evidence="7" key="1">
    <citation type="submission" date="2022-12" db="EMBL/GenBank/DDBJ databases">
        <title>Genome assemblies of Blomia tropicalis.</title>
        <authorList>
            <person name="Cui Y."/>
        </authorList>
    </citation>
    <scope>NUCLEOTIDE SEQUENCE</scope>
    <source>
        <tissue evidence="7">Adult mites</tissue>
    </source>
</reference>
<evidence type="ECO:0000313" key="7">
    <source>
        <dbReference type="EMBL" id="KAJ6224030.1"/>
    </source>
</evidence>
<dbReference type="InterPro" id="IPR039761">
    <property type="entry name" value="Bms1/Tsr1"/>
</dbReference>
<dbReference type="Proteomes" id="UP001142055">
    <property type="component" value="Chromosome 1"/>
</dbReference>
<sequence>MEAHRPGPYKQRNKAHKCGKKRTNRETTNGGRTRTTSIGSIRSLGSKKGSSVSRNVRKNQLAQIRKLKREELLNARRGIAVAPVLIAVLNLGSDDDCLEKNLLGRLQSLDSSSHCVTSNFGNHLHIELPKFRTSYEIMMLHKRDLFGSLDLVKLADILLLLHSSETEKIADEIGVQGDSFYLLDAIYNHCLPQTVHAIMGLNKVLNPKNKDRIRRTVLDLIEKNYPGTLDNGNTTKLRSLDTSQDLLQLFHYCSNVKRKTNSYCSRRSQLLAEDIQFKPNDNDSETGTLLVDGFIRNNPFNVNSLVYIPEFGEFQLKSVEATKNSFQARNRPSGYEEFIEMSDPELQPSLNERENPIETLHEQEMAELDNCEDFDEKNNGNNGVIPTKIIEKKKVPKGTSDYQAAWIIDSDEENDDQDVNSSLDEDEDSGQDETMDELPSQSKSKKSVHFAPIEETYDEFDQNDETEKVEPDEEEPEEDNKMDYDGEINMEEEEQALAKFKEQRAYEMFPDEIDTPADVSARERFSKYRGLKSFRTSTWDCKENLPPDYSRISQFENFNRTKRRLFKTEPIGADIGFYVRVNVMNVPRSLYEYYQNRNDKPLILFQLLAHEHKMSVLNIVLKKVSTFSEPIQSKEELIFHLGCRRFAAKPIYSAHTVGDKHKYERYLRSDVACVATIYAPITFPPTPVLVYKRYNDGQQVLVATGSLLDCSPNRLIIKRFILSGHPFKINRRHAVVRYMFFNREDILWFRPIELRTKYGRRGHIMEPLGTHGHMKCTFDHQLNSQDTVLMCLYKRVFPKWSYRGEQNVPEPIQLEQSSHMEI</sequence>
<feature type="compositionally biased region" description="Acidic residues" evidence="4">
    <location>
        <begin position="455"/>
        <end position="464"/>
    </location>
</feature>
<dbReference type="SMART" id="SM01362">
    <property type="entry name" value="DUF663"/>
    <property type="match status" value="1"/>
</dbReference>
<dbReference type="SMART" id="SM00785">
    <property type="entry name" value="AARP2CN"/>
    <property type="match status" value="1"/>
</dbReference>
<feature type="domain" description="Ribosome biogenesis protein BMS1/TSR1 C-terminal" evidence="6">
    <location>
        <begin position="512"/>
        <end position="796"/>
    </location>
</feature>
<dbReference type="GO" id="GO:0005525">
    <property type="term" value="F:GTP binding"/>
    <property type="evidence" value="ECO:0007669"/>
    <property type="project" value="TreeGrafter"/>
</dbReference>
<dbReference type="GO" id="GO:0005634">
    <property type="term" value="C:nucleus"/>
    <property type="evidence" value="ECO:0007669"/>
    <property type="project" value="InterPro"/>
</dbReference>
<gene>
    <name evidence="7" type="ORF">RDWZM_002575</name>
</gene>
<dbReference type="Pfam" id="PF04950">
    <property type="entry name" value="RIBIOP_C"/>
    <property type="match status" value="1"/>
</dbReference>
<evidence type="ECO:0000259" key="6">
    <source>
        <dbReference type="SMART" id="SM01362"/>
    </source>
</evidence>
<dbReference type="Pfam" id="PF08142">
    <property type="entry name" value="AARP2CN"/>
    <property type="match status" value="1"/>
</dbReference>
<evidence type="ECO:0000256" key="1">
    <source>
        <dbReference type="ARBA" id="ARBA00037087"/>
    </source>
</evidence>
<dbReference type="GO" id="GO:0000462">
    <property type="term" value="P:maturation of SSU-rRNA from tricistronic rRNA transcript (SSU-rRNA, 5.8S rRNA, LSU-rRNA)"/>
    <property type="evidence" value="ECO:0007669"/>
    <property type="project" value="TreeGrafter"/>
</dbReference>
<organism evidence="7 8">
    <name type="scientific">Blomia tropicalis</name>
    <name type="common">Mite</name>
    <dbReference type="NCBI Taxonomy" id="40697"/>
    <lineage>
        <taxon>Eukaryota</taxon>
        <taxon>Metazoa</taxon>
        <taxon>Ecdysozoa</taxon>
        <taxon>Arthropoda</taxon>
        <taxon>Chelicerata</taxon>
        <taxon>Arachnida</taxon>
        <taxon>Acari</taxon>
        <taxon>Acariformes</taxon>
        <taxon>Sarcoptiformes</taxon>
        <taxon>Astigmata</taxon>
        <taxon>Glycyphagoidea</taxon>
        <taxon>Echimyopodidae</taxon>
        <taxon>Blomia</taxon>
    </lineage>
</organism>
<dbReference type="PANTHER" id="PTHR12858">
    <property type="entry name" value="RIBOSOME BIOGENESIS PROTEIN"/>
    <property type="match status" value="1"/>
</dbReference>
<dbReference type="OMA" id="MNLPRFK"/>
<evidence type="ECO:0000259" key="5">
    <source>
        <dbReference type="SMART" id="SM00785"/>
    </source>
</evidence>
<dbReference type="InterPro" id="IPR007034">
    <property type="entry name" value="BMS1_TSR1_C"/>
</dbReference>
<feature type="compositionally biased region" description="Acidic residues" evidence="4">
    <location>
        <begin position="409"/>
        <end position="436"/>
    </location>
</feature>